<accession>A0A6I6GGQ9</accession>
<dbReference type="EMBL" id="CP046566">
    <property type="protein sequence ID" value="QGW27545.1"/>
    <property type="molecule type" value="Genomic_DNA"/>
</dbReference>
<feature type="signal peptide" evidence="1">
    <location>
        <begin position="1"/>
        <end position="20"/>
    </location>
</feature>
<organism evidence="2 3">
    <name type="scientific">Phnomibacter ginsenosidimutans</name>
    <dbReference type="NCBI Taxonomy" id="2676868"/>
    <lineage>
        <taxon>Bacteria</taxon>
        <taxon>Pseudomonadati</taxon>
        <taxon>Bacteroidota</taxon>
        <taxon>Chitinophagia</taxon>
        <taxon>Chitinophagales</taxon>
        <taxon>Chitinophagaceae</taxon>
        <taxon>Phnomibacter</taxon>
    </lineage>
</organism>
<evidence type="ECO:0000313" key="3">
    <source>
        <dbReference type="Proteomes" id="UP000426027"/>
    </source>
</evidence>
<evidence type="ECO:0000256" key="1">
    <source>
        <dbReference type="SAM" id="SignalP"/>
    </source>
</evidence>
<keyword evidence="1" id="KW-0732">Signal</keyword>
<keyword evidence="3" id="KW-1185">Reference proteome</keyword>
<reference evidence="2 3" key="1">
    <citation type="submission" date="2019-11" db="EMBL/GenBank/DDBJ databases">
        <authorList>
            <person name="Im W.T."/>
        </authorList>
    </citation>
    <scope>NUCLEOTIDE SEQUENCE [LARGE SCALE GENOMIC DNA]</scope>
    <source>
        <strain evidence="2 3">SB-02</strain>
    </source>
</reference>
<dbReference type="KEGG" id="fls:GLV81_05030"/>
<name>A0A6I6GGQ9_9BACT</name>
<gene>
    <name evidence="2" type="ORF">GLV81_05030</name>
</gene>
<proteinExistence type="predicted"/>
<feature type="chain" id="PRO_5026088901" evidence="1">
    <location>
        <begin position="21"/>
        <end position="518"/>
    </location>
</feature>
<evidence type="ECO:0000313" key="2">
    <source>
        <dbReference type="EMBL" id="QGW27545.1"/>
    </source>
</evidence>
<dbReference type="Proteomes" id="UP000426027">
    <property type="component" value="Chromosome"/>
</dbReference>
<sequence length="518" mass="54692">MKKLYASLLLLLGTMVVVQAQTLIPVDNELILPRYAYYGGTSSSNTNRIPVAVRLKLSGLTANTTYRYLAGISSNPSLTTTQAPGPMYRINNTETAAGSITGYSAVKAINSSEINNDTMITSGASRHAKFTTDAAGEYTGWFASVPIGTAAASGQQAAGADVYFYINIGSNSTPASGIIQSFRTTSTIRLLDYSSVAGNVNGCTGLIGTSDVGSEKMVTIYDNTAGTGRPLYSTFTENNNSPGSPTGNLNEGNIWTNPVLYPAVDGVSGSWAAIIPNSLSGGVKAINFYNADGTLLTLSNGPSANISNDGVWNGVATANPSGDSTRPIVINSIQGSSLPVQLLHFQGRAVKSNVELTWTTAQEKDNKHFEILRAGTDGRFFNIGTVAATSSTAATHQYSFVDAEPFSGKNLYRLRQVDKDGKSTTYKTIVVQAAQQAQAIRIVSVSNAELVLSVTAAAQGNGAISFTDMRGSVLHSRTVQLQKGENLIRIPMNGMPKQMGIVQVIGAQAKRMHLKVIL</sequence>
<protein>
    <submittedName>
        <fullName evidence="2">Uncharacterized protein</fullName>
    </submittedName>
</protein>
<dbReference type="RefSeq" id="WP_157477406.1">
    <property type="nucleotide sequence ID" value="NZ_CP046566.1"/>
</dbReference>
<dbReference type="AlphaFoldDB" id="A0A6I6GGQ9"/>